<reference evidence="4 5" key="1">
    <citation type="journal article" date="2010" name="Cell Res.">
        <title>Complete genome sequence of the rifamycin SV-producing Amycolatopsis mediterranei U32 revealed its genetic characteristics in phylogeny and metabolism.</title>
        <authorList>
            <person name="Zhao W."/>
            <person name="Zhong Y."/>
            <person name="Yuan H."/>
            <person name="Wang J."/>
            <person name="Zheng H."/>
            <person name="Wang Y."/>
            <person name="Cen X."/>
            <person name="Xu F."/>
            <person name="Bai J."/>
            <person name="Han X."/>
            <person name="Lu G."/>
            <person name="Zhu Y."/>
            <person name="Shao Z."/>
            <person name="Yan H."/>
            <person name="Li C."/>
            <person name="Peng N."/>
            <person name="Zhang Z."/>
            <person name="Zhang Y."/>
            <person name="Lin W."/>
            <person name="Fan Y."/>
            <person name="Qin Z."/>
            <person name="Hu Y."/>
            <person name="Zhu B."/>
            <person name="Wang S."/>
            <person name="Ding X."/>
            <person name="Zhao G.P."/>
        </authorList>
    </citation>
    <scope>NUCLEOTIDE SEQUENCE [LARGE SCALE GENOMIC DNA]</scope>
    <source>
        <strain evidence="5">U-32</strain>
    </source>
</reference>
<dbReference type="Gene3D" id="3.40.190.10">
    <property type="entry name" value="Periplasmic binding protein-like II"/>
    <property type="match status" value="2"/>
</dbReference>
<dbReference type="AlphaFoldDB" id="A0A0H3DG22"/>
<dbReference type="InterPro" id="IPR024370">
    <property type="entry name" value="PBP_domain"/>
</dbReference>
<dbReference type="Pfam" id="PF12849">
    <property type="entry name" value="PBP_like_2"/>
    <property type="match status" value="1"/>
</dbReference>
<dbReference type="PATRIC" id="fig|749927.5.peg.7653"/>
<evidence type="ECO:0000259" key="3">
    <source>
        <dbReference type="Pfam" id="PF12849"/>
    </source>
</evidence>
<dbReference type="eggNOG" id="COG0226">
    <property type="taxonomic scope" value="Bacteria"/>
</dbReference>
<gene>
    <name evidence="4" type="ordered locus">AMED_7359</name>
</gene>
<protein>
    <submittedName>
        <fullName evidence="4">Periplasmic substrate-binding component of ABC-type phosphate transport system</fullName>
    </submittedName>
</protein>
<dbReference type="RefSeq" id="WP_013229116.1">
    <property type="nucleotide sequence ID" value="NC_014318.1"/>
</dbReference>
<accession>A0A0H3DG22</accession>
<dbReference type="PANTHER" id="PTHR30570">
    <property type="entry name" value="PERIPLASMIC PHOSPHATE BINDING COMPONENT OF PHOSPHATE ABC TRANSPORTER"/>
    <property type="match status" value="1"/>
</dbReference>
<feature type="region of interest" description="Disordered" evidence="2">
    <location>
        <begin position="66"/>
        <end position="104"/>
    </location>
</feature>
<dbReference type="PANTHER" id="PTHR30570:SF1">
    <property type="entry name" value="PHOSPHATE-BINDING PROTEIN PSTS"/>
    <property type="match status" value="1"/>
</dbReference>
<dbReference type="Proteomes" id="UP000000328">
    <property type="component" value="Chromosome"/>
</dbReference>
<dbReference type="InterPro" id="IPR050811">
    <property type="entry name" value="Phosphate_ABC_transporter"/>
</dbReference>
<evidence type="ECO:0000313" key="4">
    <source>
        <dbReference type="EMBL" id="ADJ49073.1"/>
    </source>
</evidence>
<keyword evidence="1" id="KW-0732">Signal</keyword>
<dbReference type="OrthoDB" id="3636760at2"/>
<sequence>MAPADGNQDVLAAAGSDTIFNITSAIFANANSATWNSDTDNYVNVPPGAASFDVPGDGNTPEFTLAPTPNGSSQGKTALKNSADAGDGRIDIARSSSPRSTSDPASFEYYGFARDGVAWSSSSTGAGANLTLTLTQLRDIYRGTITNWSEVGGADAAIKLYLPQVGSGTLSFFTNTVLGFDPATISGLTINRFQENDGTSIPDADRATAIAPYSDAQWIAQGNGVESDKRADFTVNKLTGAGSDGDQVTGSAGSYAPAFADTYLGSRVVYHVLDNRTPAYDQAKRAVGFDEGDDASTASPLCGGALAGLITQYGFKTISGDNGLSCTLS</sequence>
<proteinExistence type="predicted"/>
<dbReference type="GeneID" id="92874994"/>
<organism evidence="4 5">
    <name type="scientific">Amycolatopsis mediterranei (strain U-32)</name>
    <dbReference type="NCBI Taxonomy" id="749927"/>
    <lineage>
        <taxon>Bacteria</taxon>
        <taxon>Bacillati</taxon>
        <taxon>Actinomycetota</taxon>
        <taxon>Actinomycetes</taxon>
        <taxon>Pseudonocardiales</taxon>
        <taxon>Pseudonocardiaceae</taxon>
        <taxon>Amycolatopsis</taxon>
    </lineage>
</organism>
<evidence type="ECO:0000256" key="2">
    <source>
        <dbReference type="SAM" id="MobiDB-lite"/>
    </source>
</evidence>
<feature type="compositionally biased region" description="Low complexity" evidence="2">
    <location>
        <begin position="93"/>
        <end position="104"/>
    </location>
</feature>
<evidence type="ECO:0000313" key="5">
    <source>
        <dbReference type="Proteomes" id="UP000000328"/>
    </source>
</evidence>
<dbReference type="HOGENOM" id="CLU_863110_0_0_11"/>
<feature type="domain" description="PBP" evidence="3">
    <location>
        <begin position="59"/>
        <end position="283"/>
    </location>
</feature>
<dbReference type="EMBL" id="CP002000">
    <property type="protein sequence ID" value="ADJ49073.1"/>
    <property type="molecule type" value="Genomic_DNA"/>
</dbReference>
<feature type="compositionally biased region" description="Polar residues" evidence="2">
    <location>
        <begin position="67"/>
        <end position="80"/>
    </location>
</feature>
<evidence type="ECO:0000256" key="1">
    <source>
        <dbReference type="ARBA" id="ARBA00022729"/>
    </source>
</evidence>
<dbReference type="SUPFAM" id="SSF53850">
    <property type="entry name" value="Periplasmic binding protein-like II"/>
    <property type="match status" value="1"/>
</dbReference>
<name>A0A0H3DG22_AMYMU</name>
<dbReference type="KEGG" id="amd:AMED_7359"/>